<dbReference type="EMBL" id="ATMH01007957">
    <property type="protein sequence ID" value="EPY23001.1"/>
    <property type="molecule type" value="Genomic_DNA"/>
</dbReference>
<feature type="transmembrane region" description="Helical" evidence="1">
    <location>
        <begin position="110"/>
        <end position="129"/>
    </location>
</feature>
<dbReference type="OrthoDB" id="238279at2759"/>
<accession>S9UV67</accession>
<keyword evidence="1" id="KW-0812">Transmembrane</keyword>
<evidence type="ECO:0000313" key="4">
    <source>
        <dbReference type="Proteomes" id="UP000015354"/>
    </source>
</evidence>
<dbReference type="EMBL" id="ATMH01002639">
    <property type="protein sequence ID" value="EPY32798.1"/>
    <property type="molecule type" value="Genomic_DNA"/>
</dbReference>
<gene>
    <name evidence="3" type="ORF">STCU_02639</name>
    <name evidence="2" type="ORF">STCU_07957</name>
</gene>
<evidence type="ECO:0000313" key="2">
    <source>
        <dbReference type="EMBL" id="EPY23001.1"/>
    </source>
</evidence>
<dbReference type="AlphaFoldDB" id="S9UV67"/>
<sequence>MAGHGTASYLQIIRSSLREDVRNFAHWDPINNKLHCAIRDAGYLVIDIPRFFSYTHSNYGALRRYLRQARINKGKVNPEDFRDVDTNVLRESLIRHAQWKGPLQKIDFRFFYWMYGVMIFYVLWQGLALQRMRDNKLDKTGSTLEQRRSMYDDDYMEDVRPR</sequence>
<keyword evidence="1" id="KW-0472">Membrane</keyword>
<evidence type="ECO:0000313" key="3">
    <source>
        <dbReference type="EMBL" id="EPY32798.1"/>
    </source>
</evidence>
<evidence type="ECO:0000256" key="1">
    <source>
        <dbReference type="SAM" id="Phobius"/>
    </source>
</evidence>
<reference evidence="3" key="2">
    <citation type="submission" date="2013-03" db="EMBL/GenBank/DDBJ databases">
        <authorList>
            <person name="Motta M.C.M."/>
            <person name="Martins A.C.A."/>
            <person name="Preta C.M.C.C."/>
            <person name="Silva R."/>
            <person name="de Souza S.S."/>
            <person name="Klein C.C."/>
            <person name="de Almeida L.G.P."/>
            <person name="Cunha O.L."/>
            <person name="Colabardini A.C."/>
            <person name="Lima B.A."/>
            <person name="Machado C.R."/>
            <person name="Soares C.M.A."/>
            <person name="de Menezes C.B.A."/>
            <person name="Bartolomeu D.C."/>
            <person name="Grisard E.C."/>
            <person name="Fantinatti-Garboggini F."/>
            <person name="Rodrigues-Luiz G.F."/>
            <person name="Wagner G."/>
            <person name="Goldman G.H."/>
            <person name="Fietto J.L.R."/>
            <person name="Ciapina L.P."/>
            <person name="Brocchi M."/>
            <person name="Elias M.C."/>
            <person name="Goldman M.H.S."/>
            <person name="Sagot M.-F."/>
            <person name="Pereira M."/>
            <person name="Stoco P.H."/>
            <person name="Teixeira S.M.R."/>
            <person name="de Mendonca-Neto R.P."/>
            <person name="Maciel T.E.F."/>
            <person name="Mendes T.A.O."/>
            <person name="Urmenyi T.P."/>
            <person name="Teixeira M.M.G."/>
            <person name="de Camargo E.F.P."/>
            <person name="de Sousa W."/>
            <person name="Schenkman S."/>
            <person name="de Vasconcelos A.T.R."/>
        </authorList>
    </citation>
    <scope>NUCLEOTIDE SEQUENCE</scope>
</reference>
<name>S9UV67_9TRYP</name>
<dbReference type="Proteomes" id="UP000015354">
    <property type="component" value="Unassembled WGS sequence"/>
</dbReference>
<protein>
    <submittedName>
        <fullName evidence="3">Uncharacterized protein</fullName>
    </submittedName>
</protein>
<organism evidence="3 4">
    <name type="scientific">Strigomonas culicis</name>
    <dbReference type="NCBI Taxonomy" id="28005"/>
    <lineage>
        <taxon>Eukaryota</taxon>
        <taxon>Discoba</taxon>
        <taxon>Euglenozoa</taxon>
        <taxon>Kinetoplastea</taxon>
        <taxon>Metakinetoplastina</taxon>
        <taxon>Trypanosomatida</taxon>
        <taxon>Trypanosomatidae</taxon>
        <taxon>Strigomonadinae</taxon>
        <taxon>Strigomonas</taxon>
    </lineage>
</organism>
<reference evidence="3 4" key="1">
    <citation type="journal article" date="2013" name="PLoS ONE">
        <title>Predicting the Proteins of Angomonas deanei, Strigomonas culicis and Their Respective Endosymbionts Reveals New Aspects of the Trypanosomatidae Family.</title>
        <authorList>
            <person name="Motta M.C."/>
            <person name="Martins A.C."/>
            <person name="de Souza S.S."/>
            <person name="Catta-Preta C.M."/>
            <person name="Silva R."/>
            <person name="Klein C.C."/>
            <person name="de Almeida L.G."/>
            <person name="de Lima Cunha O."/>
            <person name="Ciapina L.P."/>
            <person name="Brocchi M."/>
            <person name="Colabardini A.C."/>
            <person name="de Araujo Lima B."/>
            <person name="Machado C.R."/>
            <person name="de Almeida Soares C.M."/>
            <person name="Probst C.M."/>
            <person name="de Menezes C.B."/>
            <person name="Thompson C.E."/>
            <person name="Bartholomeu D.C."/>
            <person name="Gradia D.F."/>
            <person name="Pavoni D.P."/>
            <person name="Grisard E.C."/>
            <person name="Fantinatti-Garboggini F."/>
            <person name="Marchini F.K."/>
            <person name="Rodrigues-Luiz G.F."/>
            <person name="Wagner G."/>
            <person name="Goldman G.H."/>
            <person name="Fietto J.L."/>
            <person name="Elias M.C."/>
            <person name="Goldman M.H."/>
            <person name="Sagot M.F."/>
            <person name="Pereira M."/>
            <person name="Stoco P.H."/>
            <person name="de Mendonca-Neto R.P."/>
            <person name="Teixeira S.M."/>
            <person name="Maciel T.E."/>
            <person name="de Oliveira Mendes T.A."/>
            <person name="Urmenyi T.P."/>
            <person name="de Souza W."/>
            <person name="Schenkman S."/>
            <person name="de Vasconcelos A.T."/>
        </authorList>
    </citation>
    <scope>NUCLEOTIDE SEQUENCE [LARGE SCALE GENOMIC DNA]</scope>
</reference>
<proteinExistence type="predicted"/>
<comment type="caution">
    <text evidence="3">The sequence shown here is derived from an EMBL/GenBank/DDBJ whole genome shotgun (WGS) entry which is preliminary data.</text>
</comment>
<keyword evidence="4" id="KW-1185">Reference proteome</keyword>
<keyword evidence="1" id="KW-1133">Transmembrane helix</keyword>